<evidence type="ECO:0000259" key="10">
    <source>
        <dbReference type="PROSITE" id="PS50893"/>
    </source>
</evidence>
<name>A0A9X4RPB4_9BACT</name>
<dbReference type="EMBL" id="JAPHEH010000001">
    <property type="protein sequence ID" value="MDG4475072.1"/>
    <property type="molecule type" value="Genomic_DNA"/>
</dbReference>
<comment type="caution">
    <text evidence="12">The sequence shown here is derived from an EMBL/GenBank/DDBJ whole genome shotgun (WGS) entry which is preliminary data.</text>
</comment>
<dbReference type="InterPro" id="IPR003439">
    <property type="entry name" value="ABC_transporter-like_ATP-bd"/>
</dbReference>
<sequence length="596" mass="65180">MRRTVVEGNAPGGRAASSLGLVKPFVRRYSSRLIGGLLALLTVDLLQLGIPRLVKRAVDLLAHGTASQLALAQSAVAIFLLALGIAGCRFVWRYLILGFSRLVERDLRDDFFKHLLTLDRPFFQKKPVGAIMALATNDLAAVQLAGGMGLVASVDAAIMGTAALGCMAYISPRLTLIAVLPMPLLALLTKILSARLHRRFLKVQEQFSHLTECARSTIASIRLLKAYTQEKSQAEVFDRLGRQYQQDNIRLARVHGTLFPISGLVGNTSLLLVIFFGGRLVITGVITVGDFVAFISYLYLLTWPMMAVGWVTNLFQRGVTSLTRLDEVMRATPTLEDAPQPVAFPPGPTEISLRNLHFHYEGQEQPALAGVSCVIGAGEIVGLVGRSGSGKSTLCHLLARQYPVADGEIFLNGIDVNRLSLDAVRERVGYVPQDVLLFSDTVAANIGFGNPAASQEQIETAARICRIHQEILGFSEGYQTRIGEKGVKLSGGQRQRIALARAILLDRPLLIIDDSLSAVDLETEQEIIAGLADYLPGRTCLIVSHRIAPLRDAARIMVLEEGRLLAQGKHAELLGTSPFYRTMYHQQQMLYREKDL</sequence>
<keyword evidence="5" id="KW-0547">Nucleotide-binding</keyword>
<evidence type="ECO:0000256" key="8">
    <source>
        <dbReference type="ARBA" id="ARBA00023136"/>
    </source>
</evidence>
<protein>
    <submittedName>
        <fullName evidence="12">ABC transporter ATP-binding protein/permease</fullName>
    </submittedName>
</protein>
<proteinExistence type="predicted"/>
<dbReference type="SUPFAM" id="SSF52540">
    <property type="entry name" value="P-loop containing nucleoside triphosphate hydrolases"/>
    <property type="match status" value="1"/>
</dbReference>
<dbReference type="RefSeq" id="WP_307632048.1">
    <property type="nucleotide sequence ID" value="NZ_JAPHEH010000001.1"/>
</dbReference>
<dbReference type="CDD" id="cd18541">
    <property type="entry name" value="ABC_6TM_TmrB_like"/>
    <property type="match status" value="1"/>
</dbReference>
<feature type="domain" description="ABC transmembrane type-1" evidence="11">
    <location>
        <begin position="34"/>
        <end position="317"/>
    </location>
</feature>
<feature type="transmembrane region" description="Helical" evidence="9">
    <location>
        <begin position="70"/>
        <end position="92"/>
    </location>
</feature>
<keyword evidence="4 9" id="KW-0812">Transmembrane</keyword>
<evidence type="ECO:0000313" key="13">
    <source>
        <dbReference type="Proteomes" id="UP001154240"/>
    </source>
</evidence>
<dbReference type="FunFam" id="3.40.50.300:FF:000221">
    <property type="entry name" value="Multidrug ABC transporter ATP-binding protein"/>
    <property type="match status" value="1"/>
</dbReference>
<evidence type="ECO:0000256" key="2">
    <source>
        <dbReference type="ARBA" id="ARBA00022448"/>
    </source>
</evidence>
<dbReference type="GO" id="GO:0015421">
    <property type="term" value="F:ABC-type oligopeptide transporter activity"/>
    <property type="evidence" value="ECO:0007669"/>
    <property type="project" value="TreeGrafter"/>
</dbReference>
<evidence type="ECO:0000259" key="11">
    <source>
        <dbReference type="PROSITE" id="PS50929"/>
    </source>
</evidence>
<feature type="transmembrane region" description="Helical" evidence="9">
    <location>
        <begin position="294"/>
        <end position="315"/>
    </location>
</feature>
<feature type="transmembrane region" description="Helical" evidence="9">
    <location>
        <begin position="176"/>
        <end position="193"/>
    </location>
</feature>
<evidence type="ECO:0000256" key="1">
    <source>
        <dbReference type="ARBA" id="ARBA00004651"/>
    </source>
</evidence>
<feature type="domain" description="ABC transporter" evidence="10">
    <location>
        <begin position="351"/>
        <end position="586"/>
    </location>
</feature>
<keyword evidence="7 9" id="KW-1133">Transmembrane helix</keyword>
<evidence type="ECO:0000256" key="4">
    <source>
        <dbReference type="ARBA" id="ARBA00022692"/>
    </source>
</evidence>
<keyword evidence="2" id="KW-0813">Transport</keyword>
<dbReference type="SUPFAM" id="SSF90123">
    <property type="entry name" value="ABC transporter transmembrane region"/>
    <property type="match status" value="1"/>
</dbReference>
<comment type="subcellular location">
    <subcellularLocation>
        <location evidence="1">Cell membrane</location>
        <topology evidence="1">Multi-pass membrane protein</topology>
    </subcellularLocation>
</comment>
<feature type="transmembrane region" description="Helical" evidence="9">
    <location>
        <begin position="33"/>
        <end position="50"/>
    </location>
</feature>
<dbReference type="GO" id="GO:0005524">
    <property type="term" value="F:ATP binding"/>
    <property type="evidence" value="ECO:0007669"/>
    <property type="project" value="UniProtKB-KW"/>
</dbReference>
<dbReference type="InterPro" id="IPR039421">
    <property type="entry name" value="Type_1_exporter"/>
</dbReference>
<dbReference type="InterPro" id="IPR003593">
    <property type="entry name" value="AAA+_ATPase"/>
</dbReference>
<dbReference type="PROSITE" id="PS50929">
    <property type="entry name" value="ABC_TM1F"/>
    <property type="match status" value="1"/>
</dbReference>
<dbReference type="AlphaFoldDB" id="A0A9X4RPB4"/>
<dbReference type="Proteomes" id="UP001154240">
    <property type="component" value="Unassembled WGS sequence"/>
</dbReference>
<evidence type="ECO:0000256" key="6">
    <source>
        <dbReference type="ARBA" id="ARBA00022840"/>
    </source>
</evidence>
<dbReference type="PROSITE" id="PS50893">
    <property type="entry name" value="ABC_TRANSPORTER_2"/>
    <property type="match status" value="1"/>
</dbReference>
<accession>A0A9X4RPB4</accession>
<evidence type="ECO:0000313" key="12">
    <source>
        <dbReference type="EMBL" id="MDG4475072.1"/>
    </source>
</evidence>
<gene>
    <name evidence="12" type="ORF">OLX77_02715</name>
</gene>
<dbReference type="InterPro" id="IPR017871">
    <property type="entry name" value="ABC_transporter-like_CS"/>
</dbReference>
<keyword evidence="6 12" id="KW-0067">ATP-binding</keyword>
<dbReference type="PROSITE" id="PS00211">
    <property type="entry name" value="ABC_TRANSPORTER_1"/>
    <property type="match status" value="1"/>
</dbReference>
<dbReference type="GO" id="GO:0005886">
    <property type="term" value="C:plasma membrane"/>
    <property type="evidence" value="ECO:0007669"/>
    <property type="project" value="UniProtKB-SubCell"/>
</dbReference>
<dbReference type="Gene3D" id="3.40.50.300">
    <property type="entry name" value="P-loop containing nucleotide triphosphate hydrolases"/>
    <property type="match status" value="1"/>
</dbReference>
<dbReference type="Pfam" id="PF00005">
    <property type="entry name" value="ABC_tran"/>
    <property type="match status" value="1"/>
</dbReference>
<reference evidence="12" key="2">
    <citation type="submission" date="2022-10" db="EMBL/GenBank/DDBJ databases">
        <authorList>
            <person name="Aronson H.S."/>
        </authorList>
    </citation>
    <scope>NUCLEOTIDE SEQUENCE</scope>
    <source>
        <strain evidence="12">RS19-109</strain>
    </source>
</reference>
<keyword evidence="3" id="KW-1003">Cell membrane</keyword>
<dbReference type="PANTHER" id="PTHR43394:SF1">
    <property type="entry name" value="ATP-BINDING CASSETTE SUB-FAMILY B MEMBER 10, MITOCHONDRIAL"/>
    <property type="match status" value="1"/>
</dbReference>
<feature type="transmembrane region" description="Helical" evidence="9">
    <location>
        <begin position="150"/>
        <end position="170"/>
    </location>
</feature>
<feature type="transmembrane region" description="Helical" evidence="9">
    <location>
        <begin position="258"/>
        <end position="282"/>
    </location>
</feature>
<evidence type="ECO:0000256" key="5">
    <source>
        <dbReference type="ARBA" id="ARBA00022741"/>
    </source>
</evidence>
<reference evidence="12" key="1">
    <citation type="journal article" date="2022" name="bioRxiv">
        <title>Thiovibrio frasassiensisgen. nov., sp. nov., an autotrophic, elemental sulfur disproportionating bacterium isolated from sulfidic karst sediment, and proposal of Thiovibrionaceae fam. nov.</title>
        <authorList>
            <person name="Aronson H."/>
            <person name="Thomas C."/>
            <person name="Bhattacharyya M."/>
            <person name="Eckstein S."/>
            <person name="Jensen S."/>
            <person name="Barco R."/>
            <person name="Macalady J."/>
            <person name="Amend J."/>
        </authorList>
    </citation>
    <scope>NUCLEOTIDE SEQUENCE</scope>
    <source>
        <strain evidence="12">RS19-109</strain>
    </source>
</reference>
<dbReference type="InterPro" id="IPR036640">
    <property type="entry name" value="ABC1_TM_sf"/>
</dbReference>
<evidence type="ECO:0000256" key="7">
    <source>
        <dbReference type="ARBA" id="ARBA00022989"/>
    </source>
</evidence>
<dbReference type="Gene3D" id="1.20.1560.10">
    <property type="entry name" value="ABC transporter type 1, transmembrane domain"/>
    <property type="match status" value="1"/>
</dbReference>
<keyword evidence="13" id="KW-1185">Reference proteome</keyword>
<keyword evidence="8 9" id="KW-0472">Membrane</keyword>
<dbReference type="PANTHER" id="PTHR43394">
    <property type="entry name" value="ATP-DEPENDENT PERMEASE MDL1, MITOCHONDRIAL"/>
    <property type="match status" value="1"/>
</dbReference>
<dbReference type="InterPro" id="IPR027417">
    <property type="entry name" value="P-loop_NTPase"/>
</dbReference>
<dbReference type="InterPro" id="IPR011527">
    <property type="entry name" value="ABC1_TM_dom"/>
</dbReference>
<dbReference type="SMART" id="SM00382">
    <property type="entry name" value="AAA"/>
    <property type="match status" value="1"/>
</dbReference>
<dbReference type="Pfam" id="PF00664">
    <property type="entry name" value="ABC_membrane"/>
    <property type="match status" value="1"/>
</dbReference>
<evidence type="ECO:0000256" key="9">
    <source>
        <dbReference type="SAM" id="Phobius"/>
    </source>
</evidence>
<evidence type="ECO:0000256" key="3">
    <source>
        <dbReference type="ARBA" id="ARBA00022475"/>
    </source>
</evidence>
<dbReference type="GO" id="GO:0016887">
    <property type="term" value="F:ATP hydrolysis activity"/>
    <property type="evidence" value="ECO:0007669"/>
    <property type="project" value="InterPro"/>
</dbReference>
<organism evidence="12 13">
    <name type="scientific">Thiovibrio frasassiensis</name>
    <dbReference type="NCBI Taxonomy" id="2984131"/>
    <lineage>
        <taxon>Bacteria</taxon>
        <taxon>Pseudomonadati</taxon>
        <taxon>Thermodesulfobacteriota</taxon>
        <taxon>Desulfobulbia</taxon>
        <taxon>Desulfobulbales</taxon>
        <taxon>Thiovibrionaceae</taxon>
        <taxon>Thiovibrio</taxon>
    </lineage>
</organism>